<evidence type="ECO:0000313" key="1">
    <source>
        <dbReference type="EMBL" id="RVU15948.1"/>
    </source>
</evidence>
<dbReference type="Pfam" id="PF13704">
    <property type="entry name" value="Glyco_tranf_2_4"/>
    <property type="match status" value="1"/>
</dbReference>
<keyword evidence="2" id="KW-1185">Reference proteome</keyword>
<protein>
    <submittedName>
        <fullName evidence="1">Glycosyltransferase family 2 protein</fullName>
    </submittedName>
</protein>
<dbReference type="Gene3D" id="3.90.550.10">
    <property type="entry name" value="Spore Coat Polysaccharide Biosynthesis Protein SpsA, Chain A"/>
    <property type="match status" value="1"/>
</dbReference>
<dbReference type="EMBL" id="SACP01000018">
    <property type="protein sequence ID" value="RVU15948.1"/>
    <property type="molecule type" value="Genomic_DNA"/>
</dbReference>
<dbReference type="RefSeq" id="WP_127731629.1">
    <property type="nucleotide sequence ID" value="NZ_SACP01000018.1"/>
</dbReference>
<name>A0A437P1E5_9HYPH</name>
<dbReference type="Proteomes" id="UP000286997">
    <property type="component" value="Unassembled WGS sequence"/>
</dbReference>
<dbReference type="InterPro" id="IPR029044">
    <property type="entry name" value="Nucleotide-diphossugar_trans"/>
</dbReference>
<sequence length="358" mass="39098">MTLTRMDSRRVAPGRAACTALMVVRNEALRLPHVLAHHRALGVDRFLVVDNASADGSLDYLLAQPDCHVFRTADSFREASFGMDWINWLAGLCAPGSWCLFVDADELLTYPHAESLTLPQLCAFLDRTGSEGVPAMMLDMYNPGPIRAAHYRAGTPFLDTCPHFDTDYRVQPALRTGRQPEIVGGPRLRLFYPELHGVGRLGIAARRALRALRLHPVGAALGLSHLRWGAGLPPELRKVPLLKVRPGLRWIGNHAATPFVPAPLTAALLHFKFFSDFHARAVQEAARGQHWDGSAEYARYAAIIEARPDATFFHAGSETFRSSAQLVALGLMRDDTASVRDGAVQTDGPLASLSGKAG</sequence>
<dbReference type="GO" id="GO:0016740">
    <property type="term" value="F:transferase activity"/>
    <property type="evidence" value="ECO:0007669"/>
    <property type="project" value="UniProtKB-KW"/>
</dbReference>
<reference evidence="1 2" key="1">
    <citation type="submission" date="2019-01" db="EMBL/GenBank/DDBJ databases">
        <authorList>
            <person name="Chen W.-M."/>
        </authorList>
    </citation>
    <scope>NUCLEOTIDE SEQUENCE [LARGE SCALE GENOMIC DNA]</scope>
    <source>
        <strain evidence="1 2">TER-1</strain>
    </source>
</reference>
<proteinExistence type="predicted"/>
<dbReference type="AlphaFoldDB" id="A0A437P1E5"/>
<comment type="caution">
    <text evidence="1">The sequence shown here is derived from an EMBL/GenBank/DDBJ whole genome shotgun (WGS) entry which is preliminary data.</text>
</comment>
<accession>A0A437P1E5</accession>
<gene>
    <name evidence="1" type="ORF">EOE48_17945</name>
</gene>
<dbReference type="SUPFAM" id="SSF53448">
    <property type="entry name" value="Nucleotide-diphospho-sugar transferases"/>
    <property type="match status" value="1"/>
</dbReference>
<organism evidence="1 2">
    <name type="scientific">Methylobacterium oryzihabitans</name>
    <dbReference type="NCBI Taxonomy" id="2499852"/>
    <lineage>
        <taxon>Bacteria</taxon>
        <taxon>Pseudomonadati</taxon>
        <taxon>Pseudomonadota</taxon>
        <taxon>Alphaproteobacteria</taxon>
        <taxon>Hyphomicrobiales</taxon>
        <taxon>Methylobacteriaceae</taxon>
        <taxon>Methylobacterium</taxon>
    </lineage>
</organism>
<keyword evidence="1" id="KW-0808">Transferase</keyword>
<evidence type="ECO:0000313" key="2">
    <source>
        <dbReference type="Proteomes" id="UP000286997"/>
    </source>
</evidence>
<dbReference type="OrthoDB" id="3010234at2"/>